<dbReference type="EMBL" id="CP151767">
    <property type="protein sequence ID" value="WZU66460.1"/>
    <property type="molecule type" value="Genomic_DNA"/>
</dbReference>
<evidence type="ECO:0000259" key="8">
    <source>
        <dbReference type="Pfam" id="PF06808"/>
    </source>
</evidence>
<dbReference type="Proteomes" id="UP001470809">
    <property type="component" value="Chromosome"/>
</dbReference>
<comment type="function">
    <text evidence="7">Part of the tripartite ATP-independent periplasmic (TRAP) transport system.</text>
</comment>
<dbReference type="GO" id="GO:0005886">
    <property type="term" value="C:plasma membrane"/>
    <property type="evidence" value="ECO:0007669"/>
    <property type="project" value="UniProtKB-SubCell"/>
</dbReference>
<evidence type="ECO:0000313" key="10">
    <source>
        <dbReference type="Proteomes" id="UP001470809"/>
    </source>
</evidence>
<feature type="transmembrane region" description="Helical" evidence="7">
    <location>
        <begin position="141"/>
        <end position="165"/>
    </location>
</feature>
<reference evidence="10" key="1">
    <citation type="submission" date="2024-04" db="EMBL/GenBank/DDBJ databases">
        <title>Phylogenomic analyses of a clade within the roseobacter group suggest taxonomic reassignments of species of the genera Aestuariivita, Citreicella, Loktanella, Nautella, Pelagibaca, Ruegeria, Thalassobius, Thiobacimonas and Tropicibacter, and the proposal o.</title>
        <authorList>
            <person name="Jeon C.O."/>
        </authorList>
    </citation>
    <scope>NUCLEOTIDE SEQUENCE [LARGE SCALE GENOMIC DNA]</scope>
    <source>
        <strain evidence="10">SS1-5</strain>
    </source>
</reference>
<accession>A0AAN0M889</accession>
<dbReference type="NCBIfam" id="TIGR00786">
    <property type="entry name" value="dctM"/>
    <property type="match status" value="1"/>
</dbReference>
<feature type="transmembrane region" description="Helical" evidence="7">
    <location>
        <begin position="406"/>
        <end position="427"/>
    </location>
</feature>
<evidence type="ECO:0000256" key="4">
    <source>
        <dbReference type="ARBA" id="ARBA00022692"/>
    </source>
</evidence>
<keyword evidence="7" id="KW-0813">Transport</keyword>
<reference evidence="9 10" key="2">
    <citation type="submission" date="2024-08" db="EMBL/GenBank/DDBJ databases">
        <title>Phylogenomic analyses of a clade within the roseobacter group suggest taxonomic reassignments of species of the genera Aestuariivita, Citreicella, Loktanella, Nautella, Pelagibaca, Ruegeria, Thalassobius, Thiobacimonas and Tropicibacter, and the proposal o.</title>
        <authorList>
            <person name="Jeon C.O."/>
        </authorList>
    </citation>
    <scope>NUCLEOTIDE SEQUENCE [LARGE SCALE GENOMIC DNA]</scope>
    <source>
        <strain evidence="9 10">SS1-5</strain>
    </source>
</reference>
<feature type="transmembrane region" description="Helical" evidence="7">
    <location>
        <begin position="220"/>
        <end position="239"/>
    </location>
</feature>
<keyword evidence="6 7" id="KW-0472">Membrane</keyword>
<keyword evidence="4 7" id="KW-0812">Transmembrane</keyword>
<feature type="transmembrane region" description="Helical" evidence="7">
    <location>
        <begin position="177"/>
        <end position="199"/>
    </location>
</feature>
<evidence type="ECO:0000313" key="9">
    <source>
        <dbReference type="EMBL" id="WZU66460.1"/>
    </source>
</evidence>
<dbReference type="PIRSF" id="PIRSF006066">
    <property type="entry name" value="HI0050"/>
    <property type="match status" value="1"/>
</dbReference>
<dbReference type="PANTHER" id="PTHR33362">
    <property type="entry name" value="SIALIC ACID TRAP TRANSPORTER PERMEASE PROTEIN SIAT-RELATED"/>
    <property type="match status" value="1"/>
</dbReference>
<evidence type="ECO:0000256" key="7">
    <source>
        <dbReference type="RuleBase" id="RU369079"/>
    </source>
</evidence>
<dbReference type="InterPro" id="IPR004681">
    <property type="entry name" value="TRAP_DctM"/>
</dbReference>
<gene>
    <name evidence="9" type="ORF">AABB31_15545</name>
</gene>
<feature type="transmembrane region" description="Helical" evidence="7">
    <location>
        <begin position="282"/>
        <end position="298"/>
    </location>
</feature>
<evidence type="ECO:0000256" key="2">
    <source>
        <dbReference type="ARBA" id="ARBA00022475"/>
    </source>
</evidence>
<proteinExistence type="inferred from homology"/>
<dbReference type="KEGG" id="yrh:AABB31_15545"/>
<evidence type="ECO:0000256" key="6">
    <source>
        <dbReference type="ARBA" id="ARBA00023136"/>
    </source>
</evidence>
<feature type="transmembrane region" description="Helical" evidence="7">
    <location>
        <begin position="6"/>
        <end position="39"/>
    </location>
</feature>
<evidence type="ECO:0000256" key="1">
    <source>
        <dbReference type="ARBA" id="ARBA00004429"/>
    </source>
</evidence>
<keyword evidence="3 7" id="KW-0997">Cell inner membrane</keyword>
<comment type="subcellular location">
    <subcellularLocation>
        <location evidence="1 7">Cell inner membrane</location>
        <topology evidence="1 7">Multi-pass membrane protein</topology>
    </subcellularLocation>
</comment>
<comment type="similarity">
    <text evidence="7">Belongs to the TRAP transporter large permease family.</text>
</comment>
<dbReference type="GO" id="GO:0022857">
    <property type="term" value="F:transmembrane transporter activity"/>
    <property type="evidence" value="ECO:0007669"/>
    <property type="project" value="UniProtKB-UniRule"/>
</dbReference>
<comment type="caution">
    <text evidence="7">Lacks conserved residue(s) required for the propagation of feature annotation.</text>
</comment>
<protein>
    <recommendedName>
        <fullName evidence="7">TRAP transporter large permease protein</fullName>
    </recommendedName>
</protein>
<feature type="transmembrane region" description="Helical" evidence="7">
    <location>
        <begin position="318"/>
        <end position="349"/>
    </location>
</feature>
<organism evidence="9 10">
    <name type="scientific">Yoonia rhodophyticola</name>
    <dbReference type="NCBI Taxonomy" id="3137370"/>
    <lineage>
        <taxon>Bacteria</taxon>
        <taxon>Pseudomonadati</taxon>
        <taxon>Pseudomonadota</taxon>
        <taxon>Alphaproteobacteria</taxon>
        <taxon>Rhodobacterales</taxon>
        <taxon>Paracoccaceae</taxon>
        <taxon>Yoonia</taxon>
    </lineage>
</organism>
<dbReference type="AlphaFoldDB" id="A0AAN0M889"/>
<feature type="transmembrane region" description="Helical" evidence="7">
    <location>
        <begin position="60"/>
        <end position="78"/>
    </location>
</feature>
<comment type="subunit">
    <text evidence="7">The complex comprises the extracytoplasmic solute receptor protein and the two transmembrane proteins.</text>
</comment>
<dbReference type="RefSeq" id="WP_342075783.1">
    <property type="nucleotide sequence ID" value="NZ_CP151767.2"/>
</dbReference>
<feature type="transmembrane region" description="Helical" evidence="7">
    <location>
        <begin position="361"/>
        <end position="386"/>
    </location>
</feature>
<name>A0AAN0M889_9RHOB</name>
<sequence>MPIELWGAGGFVVLILLILARVPVAVAMASVGVVGGILLSGVKKTGLIFSAAALESVFPYTLSVVPLFILMGVFVTHADLSRKLYDGIHALLCHKPGGLAQATIGACAMFGAICGSSLATAATMTRVALPQMRARGYADSLATGAIAAGGTLGILIPPSIILMIYGVLTGTSIGKLFLAGLIPGLLGTALYMLAARYAVWRDPQAGPPEARKSWCERGLALLRIWDVFLLFGLVLGGIYGGWFSTIEAAAVGAFGGLIAAVARQKSLRFLPKALDEAARTTGMIFIIIVGTAAFNAFIERTHLPNTIIGFVADTGLSPLMVLILLMGIYLVLGFIMDGLSVIFVTIPIVFPLVQSLGIDPVLFGILVVTATEIGLITPPVGMNLFVIKGIAPELNIRTVWKGVVPFIAADVIRLALLIAFPILTLLLPGAVR</sequence>
<evidence type="ECO:0000256" key="3">
    <source>
        <dbReference type="ARBA" id="ARBA00022519"/>
    </source>
</evidence>
<dbReference type="Pfam" id="PF06808">
    <property type="entry name" value="DctM"/>
    <property type="match status" value="1"/>
</dbReference>
<keyword evidence="10" id="KW-1185">Reference proteome</keyword>
<evidence type="ECO:0000256" key="5">
    <source>
        <dbReference type="ARBA" id="ARBA00022989"/>
    </source>
</evidence>
<keyword evidence="5 7" id="KW-1133">Transmembrane helix</keyword>
<keyword evidence="2" id="KW-1003">Cell membrane</keyword>
<feature type="transmembrane region" description="Helical" evidence="7">
    <location>
        <begin position="98"/>
        <end position="120"/>
    </location>
</feature>
<feature type="domain" description="TRAP C4-dicarboxylate transport system permease DctM subunit" evidence="8">
    <location>
        <begin position="11"/>
        <end position="421"/>
    </location>
</feature>
<dbReference type="InterPro" id="IPR010656">
    <property type="entry name" value="DctM"/>
</dbReference>
<dbReference type="PANTHER" id="PTHR33362:SF5">
    <property type="entry name" value="C4-DICARBOXYLATE TRAP TRANSPORTER LARGE PERMEASE PROTEIN DCTM"/>
    <property type="match status" value="1"/>
</dbReference>